<comment type="caution">
    <text evidence="1">The sequence shown here is derived from an EMBL/GenBank/DDBJ whole genome shotgun (WGS) entry which is preliminary data.</text>
</comment>
<evidence type="ECO:0000313" key="2">
    <source>
        <dbReference type="Proteomes" id="UP001152888"/>
    </source>
</evidence>
<dbReference type="AlphaFoldDB" id="A0A9P0JW18"/>
<gene>
    <name evidence="1" type="ORF">ACAOBT_LOCUS3617</name>
</gene>
<proteinExistence type="predicted"/>
<dbReference type="Proteomes" id="UP001152888">
    <property type="component" value="Unassembled WGS sequence"/>
</dbReference>
<sequence length="81" mass="8952">MVTNANPLGRYGTPPGLTNKGTSTFRHFSQFFSSLNRSKLSVLPARIEKAVYIEDCIVFILINCTDFKNFSRCSTSVNSAA</sequence>
<protein>
    <submittedName>
        <fullName evidence="1">Uncharacterized protein</fullName>
    </submittedName>
</protein>
<evidence type="ECO:0000313" key="1">
    <source>
        <dbReference type="EMBL" id="CAH1960231.1"/>
    </source>
</evidence>
<dbReference type="EMBL" id="CAKOFQ010006687">
    <property type="protein sequence ID" value="CAH1960231.1"/>
    <property type="molecule type" value="Genomic_DNA"/>
</dbReference>
<reference evidence="1" key="1">
    <citation type="submission" date="2022-03" db="EMBL/GenBank/DDBJ databases">
        <authorList>
            <person name="Sayadi A."/>
        </authorList>
    </citation>
    <scope>NUCLEOTIDE SEQUENCE</scope>
</reference>
<name>A0A9P0JW18_ACAOB</name>
<organism evidence="1 2">
    <name type="scientific">Acanthoscelides obtectus</name>
    <name type="common">Bean weevil</name>
    <name type="synonym">Bruchus obtectus</name>
    <dbReference type="NCBI Taxonomy" id="200917"/>
    <lineage>
        <taxon>Eukaryota</taxon>
        <taxon>Metazoa</taxon>
        <taxon>Ecdysozoa</taxon>
        <taxon>Arthropoda</taxon>
        <taxon>Hexapoda</taxon>
        <taxon>Insecta</taxon>
        <taxon>Pterygota</taxon>
        <taxon>Neoptera</taxon>
        <taxon>Endopterygota</taxon>
        <taxon>Coleoptera</taxon>
        <taxon>Polyphaga</taxon>
        <taxon>Cucujiformia</taxon>
        <taxon>Chrysomeloidea</taxon>
        <taxon>Chrysomelidae</taxon>
        <taxon>Bruchinae</taxon>
        <taxon>Bruchini</taxon>
        <taxon>Acanthoscelides</taxon>
    </lineage>
</organism>
<keyword evidence="2" id="KW-1185">Reference proteome</keyword>
<accession>A0A9P0JW18</accession>